<dbReference type="PANTHER" id="PTHR12526:SF600">
    <property type="entry name" value="GLYCOSYL TRANSFERASE GROUP 1"/>
    <property type="match status" value="1"/>
</dbReference>
<protein>
    <submittedName>
        <fullName evidence="3">Glycosyltransferase</fullName>
    </submittedName>
</protein>
<accession>A0A7Y7IW98</accession>
<name>A0A7Y7IW98_9PROT</name>
<evidence type="ECO:0000256" key="1">
    <source>
        <dbReference type="SAM" id="Coils"/>
    </source>
</evidence>
<gene>
    <name evidence="3" type="ORF">HUK84_09365</name>
</gene>
<dbReference type="CDD" id="cd03801">
    <property type="entry name" value="GT4_PimA-like"/>
    <property type="match status" value="1"/>
</dbReference>
<comment type="caution">
    <text evidence="3">The sequence shown here is derived from an EMBL/GenBank/DDBJ whole genome shotgun (WGS) entry which is preliminary data.</text>
</comment>
<keyword evidence="3" id="KW-0808">Transferase</keyword>
<feature type="region of interest" description="Disordered" evidence="2">
    <location>
        <begin position="79"/>
        <end position="115"/>
    </location>
</feature>
<dbReference type="Gene3D" id="3.40.50.2000">
    <property type="entry name" value="Glycogen Phosphorylase B"/>
    <property type="match status" value="1"/>
</dbReference>
<evidence type="ECO:0000256" key="2">
    <source>
        <dbReference type="SAM" id="MobiDB-lite"/>
    </source>
</evidence>
<organism evidence="3 4">
    <name type="scientific">Nguyenibacter vanlangensis</name>
    <dbReference type="NCBI Taxonomy" id="1216886"/>
    <lineage>
        <taxon>Bacteria</taxon>
        <taxon>Pseudomonadati</taxon>
        <taxon>Pseudomonadota</taxon>
        <taxon>Alphaproteobacteria</taxon>
        <taxon>Acetobacterales</taxon>
        <taxon>Acetobacteraceae</taxon>
        <taxon>Nguyenibacter</taxon>
    </lineage>
</organism>
<reference evidence="3 4" key="1">
    <citation type="submission" date="2020-06" db="EMBL/GenBank/DDBJ databases">
        <title>Description of novel acetic acid bacteria.</title>
        <authorList>
            <person name="Sombolestani A."/>
        </authorList>
    </citation>
    <scope>NUCLEOTIDE SEQUENCE [LARGE SCALE GENOMIC DNA]</scope>
    <source>
        <strain evidence="3 4">LMG 31431</strain>
    </source>
</reference>
<dbReference type="Proteomes" id="UP000534870">
    <property type="component" value="Unassembled WGS sequence"/>
</dbReference>
<dbReference type="EMBL" id="JABXXP010000156">
    <property type="protein sequence ID" value="NVN11337.1"/>
    <property type="molecule type" value="Genomic_DNA"/>
</dbReference>
<dbReference type="PANTHER" id="PTHR12526">
    <property type="entry name" value="GLYCOSYLTRANSFERASE"/>
    <property type="match status" value="1"/>
</dbReference>
<proteinExistence type="predicted"/>
<dbReference type="GO" id="GO:0016757">
    <property type="term" value="F:glycosyltransferase activity"/>
    <property type="evidence" value="ECO:0007669"/>
    <property type="project" value="TreeGrafter"/>
</dbReference>
<dbReference type="Pfam" id="PF13692">
    <property type="entry name" value="Glyco_trans_1_4"/>
    <property type="match status" value="1"/>
</dbReference>
<keyword evidence="1" id="KW-0175">Coiled coil</keyword>
<feature type="coiled-coil region" evidence="1">
    <location>
        <begin position="4"/>
        <end position="48"/>
    </location>
</feature>
<evidence type="ECO:0000313" key="3">
    <source>
        <dbReference type="EMBL" id="NVN11337.1"/>
    </source>
</evidence>
<evidence type="ECO:0000313" key="4">
    <source>
        <dbReference type="Proteomes" id="UP000534870"/>
    </source>
</evidence>
<sequence>MSERDELRATCAAFEARETQLQTECGRLSALDAECQALRADNATLQALITALYDSTSWRLTRPLRRAITLLRGLSDTGHAEQPILPPAIDSKPPPRSEDTMPATRAEPPAAPPLVPATRGHMLVVADMLPLYDQHSGGLRMLGIIDMLAEQGWQIIFASATHRDALPGSAGTPSGRTQYEDALRERGVTRILYGTEEITPWFRDPSTRLDRAFLSFPGVAMNFMPLVRLHFPEAMVVFDMVDFHGLRQEREAQLLGDEKKHAEARRIRDTEVALALAADVTLAVTAEERDAMLAIAPRACVKVLPNVFDAPAADPPCVTDRKDLFFIGGFWHKPNGDGVHWFVREVWPLIRETLPDVRFTIAGSNMDNDILALGQVPGIDVAGYVPDVQPYLDSHRIFVAPLRYGAGMKGKVGQSLAGGLPVVATTVGAEGMGLEDGVNILVADDPASFADAVIRLYRDDAQWTRLSAAGRDHILNTLSRDVVRKILQDALDG</sequence>
<dbReference type="AlphaFoldDB" id="A0A7Y7IW98"/>
<dbReference type="SUPFAM" id="SSF53756">
    <property type="entry name" value="UDP-Glycosyltransferase/glycogen phosphorylase"/>
    <property type="match status" value="1"/>
</dbReference>